<keyword evidence="2" id="KW-1185">Reference proteome</keyword>
<dbReference type="EMBL" id="BAAARV010000145">
    <property type="protein sequence ID" value="GAA2396416.1"/>
    <property type="molecule type" value="Genomic_DNA"/>
</dbReference>
<proteinExistence type="predicted"/>
<comment type="caution">
    <text evidence="1">The sequence shown here is derived from an EMBL/GenBank/DDBJ whole genome shotgun (WGS) entry which is preliminary data.</text>
</comment>
<protein>
    <submittedName>
        <fullName evidence="1">DUF3105 domain-containing protein</fullName>
    </submittedName>
</protein>
<dbReference type="PROSITE" id="PS51257">
    <property type="entry name" value="PROKAR_LIPOPROTEIN"/>
    <property type="match status" value="1"/>
</dbReference>
<reference evidence="1 2" key="1">
    <citation type="journal article" date="2019" name="Int. J. Syst. Evol. Microbiol.">
        <title>The Global Catalogue of Microorganisms (GCM) 10K type strain sequencing project: providing services to taxonomists for standard genome sequencing and annotation.</title>
        <authorList>
            <consortium name="The Broad Institute Genomics Platform"/>
            <consortium name="The Broad Institute Genome Sequencing Center for Infectious Disease"/>
            <person name="Wu L."/>
            <person name="Ma J."/>
        </authorList>
    </citation>
    <scope>NUCLEOTIDE SEQUENCE [LARGE SCALE GENOMIC DNA]</scope>
    <source>
        <strain evidence="1 2">JCM 3272</strain>
    </source>
</reference>
<accession>A0ABN3I735</accession>
<dbReference type="Proteomes" id="UP001501444">
    <property type="component" value="Unassembled WGS sequence"/>
</dbReference>
<evidence type="ECO:0000313" key="1">
    <source>
        <dbReference type="EMBL" id="GAA2396416.1"/>
    </source>
</evidence>
<evidence type="ECO:0000313" key="2">
    <source>
        <dbReference type="Proteomes" id="UP001501444"/>
    </source>
</evidence>
<dbReference type="InterPro" id="IPR021454">
    <property type="entry name" value="DUF3105"/>
</dbReference>
<dbReference type="Pfam" id="PF11303">
    <property type="entry name" value="DUF3105"/>
    <property type="match status" value="1"/>
</dbReference>
<sequence>MNNRTLVVTLVSIVGVLALACAAGVVGVAWYVARKDAAGPSATTDGAIPGLIDYRTTHPEWLERNHIDPSVQVDYPMKPAAGGNHHPVWMRCLGDVYTSPVDEGNAVHSLEHGAVWITYRPGLAPASVEDLAKRVRDNDYMFMSPYEGQSTAVSLQAWGYQLQLDSTKDSRIDAFIRKYRQTASLEAGVPCSNGTTSSSPSSPS</sequence>
<organism evidence="1 2">
    <name type="scientific">Dactylosporangium salmoneum</name>
    <dbReference type="NCBI Taxonomy" id="53361"/>
    <lineage>
        <taxon>Bacteria</taxon>
        <taxon>Bacillati</taxon>
        <taxon>Actinomycetota</taxon>
        <taxon>Actinomycetes</taxon>
        <taxon>Micromonosporales</taxon>
        <taxon>Micromonosporaceae</taxon>
        <taxon>Dactylosporangium</taxon>
    </lineage>
</organism>
<dbReference type="RefSeq" id="WP_344621007.1">
    <property type="nucleotide sequence ID" value="NZ_BAAARV010000145.1"/>
</dbReference>
<name>A0ABN3I735_9ACTN</name>
<gene>
    <name evidence="1" type="ORF">GCM10010170_112190</name>
</gene>